<keyword evidence="3" id="KW-0472">Membrane</keyword>
<dbReference type="InterPro" id="IPR057840">
    <property type="entry name" value="FimV_N"/>
</dbReference>
<gene>
    <name evidence="5" type="ORF">H8K32_09275</name>
</gene>
<evidence type="ECO:0000256" key="3">
    <source>
        <dbReference type="SAM" id="Phobius"/>
    </source>
</evidence>
<feature type="transmembrane region" description="Helical" evidence="3">
    <location>
        <begin position="322"/>
        <end position="344"/>
    </location>
</feature>
<dbReference type="RefSeq" id="WP_186912210.1">
    <property type="nucleotide sequence ID" value="NZ_JACOFV010000007.1"/>
</dbReference>
<feature type="region of interest" description="Disordered" evidence="2">
    <location>
        <begin position="382"/>
        <end position="410"/>
    </location>
</feature>
<name>A0A923KPZ7_9BURK</name>
<keyword evidence="6" id="KW-1185">Reference proteome</keyword>
<feature type="domain" description="FimV N-terminal" evidence="4">
    <location>
        <begin position="48"/>
        <end position="146"/>
    </location>
</feature>
<evidence type="ECO:0000259" key="4">
    <source>
        <dbReference type="Pfam" id="PF25800"/>
    </source>
</evidence>
<keyword evidence="3" id="KW-1133">Transmembrane helix</keyword>
<dbReference type="Proteomes" id="UP000634011">
    <property type="component" value="Unassembled WGS sequence"/>
</dbReference>
<organism evidence="5 6">
    <name type="scientific">Undibacterium jejuense</name>
    <dbReference type="NCBI Taxonomy" id="1344949"/>
    <lineage>
        <taxon>Bacteria</taxon>
        <taxon>Pseudomonadati</taxon>
        <taxon>Pseudomonadota</taxon>
        <taxon>Betaproteobacteria</taxon>
        <taxon>Burkholderiales</taxon>
        <taxon>Oxalobacteraceae</taxon>
        <taxon>Undibacterium</taxon>
    </lineage>
</organism>
<sequence>MGTIARKKIVFILSLEDIIIFVPYQRSSLYLLCLSALLAGTIDDAHALGMGGLRVQSSLGQQLRAQLDVTGFDAQDIDAGCFRATIESAEGILLSNVDLRLSSQGNTKFLHLVTRKNIQEPAVKVIVHVACEVQLHREYMILLDPPEISGSAPNIALPLLEQKVNIPPGTEGKIDKLPVRFKPKQTSLKQKSEIVSEPATVKKNDKNLKPVSQRSGSLPVRYALKLSDEPELVPQGLKMADTISVRTDGKESDASAELRLAQAQYAAMMRGEDIPQIAPGKLESTEQKNQLLLKESAQLKRQIQQDKSTIDELKESSIPKTWFYLLVLLVAGTIAIVVMLVAYVKRIHKKTSSTWWEQKEIKPAPETKLNIEDLVNSVQASYGPTTTSVSTDSSESYSRPALGGNSSHSKTLSAAEASLGGLEAPSVFGRNYTPSLEDTNSSTFNFFSSRTSSVKVEEISDVTQEAEFWMSVNDPERAIEILEPQAELEHPESPVPWLYLMDLYRVVGSKEKYDHLRDRFVVFFNANVPEFEIDPSTLPTRHLDDFEHLSRKICSMWNTNDILPFLESLLIDDRDGKRMGFELPVYRDILLLISIANELERQKSMGEVARERNSFVASTGSSVAPKLPEEDSNVINFEAIDFEKKSSSS</sequence>
<accession>A0A923KPZ7</accession>
<evidence type="ECO:0000313" key="6">
    <source>
        <dbReference type="Proteomes" id="UP000634011"/>
    </source>
</evidence>
<dbReference type="AlphaFoldDB" id="A0A923KPZ7"/>
<reference evidence="5" key="1">
    <citation type="submission" date="2020-08" db="EMBL/GenBank/DDBJ databases">
        <title>Novel species isolated from subtropical streams in China.</title>
        <authorList>
            <person name="Lu H."/>
        </authorList>
    </citation>
    <scope>NUCLEOTIDE SEQUENCE</scope>
    <source>
        <strain evidence="5">KACC 12607</strain>
    </source>
</reference>
<proteinExistence type="predicted"/>
<evidence type="ECO:0000256" key="2">
    <source>
        <dbReference type="SAM" id="MobiDB-lite"/>
    </source>
</evidence>
<dbReference type="Pfam" id="PF25800">
    <property type="entry name" value="FimV_N"/>
    <property type="match status" value="1"/>
</dbReference>
<keyword evidence="1" id="KW-0175">Coiled coil</keyword>
<feature type="coiled-coil region" evidence="1">
    <location>
        <begin position="282"/>
        <end position="316"/>
    </location>
</feature>
<protein>
    <recommendedName>
        <fullName evidence="4">FimV N-terminal domain-containing protein</fullName>
    </recommendedName>
</protein>
<feature type="compositionally biased region" description="Low complexity" evidence="2">
    <location>
        <begin position="385"/>
        <end position="398"/>
    </location>
</feature>
<evidence type="ECO:0000313" key="5">
    <source>
        <dbReference type="EMBL" id="MBC3862286.1"/>
    </source>
</evidence>
<keyword evidence="3" id="KW-0812">Transmembrane</keyword>
<dbReference type="EMBL" id="JACOFV010000007">
    <property type="protein sequence ID" value="MBC3862286.1"/>
    <property type="molecule type" value="Genomic_DNA"/>
</dbReference>
<comment type="caution">
    <text evidence="5">The sequence shown here is derived from an EMBL/GenBank/DDBJ whole genome shotgun (WGS) entry which is preliminary data.</text>
</comment>
<evidence type="ECO:0000256" key="1">
    <source>
        <dbReference type="SAM" id="Coils"/>
    </source>
</evidence>